<dbReference type="RefSeq" id="WP_153247725.1">
    <property type="nucleotide sequence ID" value="NZ_CP044205.1"/>
</dbReference>
<evidence type="ECO:0000313" key="2">
    <source>
        <dbReference type="Proteomes" id="UP000325755"/>
    </source>
</evidence>
<protein>
    <submittedName>
        <fullName evidence="1">Uncharacterized protein</fullName>
    </submittedName>
</protein>
<accession>A0A5Q0BHQ2</accession>
<dbReference type="AlphaFoldDB" id="A0A5Q0BHQ2"/>
<dbReference type="Proteomes" id="UP000325755">
    <property type="component" value="Chromosome"/>
</dbReference>
<reference evidence="1 2" key="1">
    <citation type="submission" date="2019-09" db="EMBL/GenBank/DDBJ databases">
        <title>Ecophysiology of the spiral-shaped methanotroph Methylospira mobilis as revealed by the complete genome sequence.</title>
        <authorList>
            <person name="Oshkin I.Y."/>
            <person name="Dedysh S.N."/>
            <person name="Miroshnikov K."/>
            <person name="Danilova O.V."/>
            <person name="Hakobyan A."/>
            <person name="Liesack W."/>
        </authorList>
    </citation>
    <scope>NUCLEOTIDE SEQUENCE [LARGE SCALE GENOMIC DNA]</scope>
    <source>
        <strain evidence="1 2">Shm1</strain>
    </source>
</reference>
<organism evidence="1 2">
    <name type="scientific">Candidatus Methylospira mobilis</name>
    <dbReference type="NCBI Taxonomy" id="1808979"/>
    <lineage>
        <taxon>Bacteria</taxon>
        <taxon>Pseudomonadati</taxon>
        <taxon>Pseudomonadota</taxon>
        <taxon>Gammaproteobacteria</taxon>
        <taxon>Methylococcales</taxon>
        <taxon>Methylococcaceae</taxon>
        <taxon>Candidatus Methylospira</taxon>
    </lineage>
</organism>
<proteinExistence type="predicted"/>
<dbReference type="EMBL" id="CP044205">
    <property type="protein sequence ID" value="QFY41741.1"/>
    <property type="molecule type" value="Genomic_DNA"/>
</dbReference>
<dbReference type="InParanoid" id="A0A5Q0BHQ2"/>
<evidence type="ECO:0000313" key="1">
    <source>
        <dbReference type="EMBL" id="QFY41741.1"/>
    </source>
</evidence>
<name>A0A5Q0BHQ2_9GAMM</name>
<sequence length="145" mass="16170">MKTRLKNGSTRAATLRIHAVAPHDYWILIQSLSDIARLLRHITQLAQERRQDNSHPGLSFDRAWLSGCKGMGEPFSNRLKTSTAMAALVLLVDGVYFAWLCASEGSVKIFRAFRPDAPCRRMNAASADSDGMTMFSFVTEHNSLI</sequence>
<dbReference type="KEGG" id="mmob:F6R98_03105"/>
<keyword evidence="2" id="KW-1185">Reference proteome</keyword>
<gene>
    <name evidence="1" type="ORF">F6R98_03105</name>
</gene>